<evidence type="ECO:0000256" key="3">
    <source>
        <dbReference type="ARBA" id="ARBA00022989"/>
    </source>
</evidence>
<evidence type="ECO:0000256" key="2">
    <source>
        <dbReference type="ARBA" id="ARBA00022692"/>
    </source>
</evidence>
<dbReference type="EMBL" id="JAIWYP010000015">
    <property type="protein sequence ID" value="KAH3700548.1"/>
    <property type="molecule type" value="Genomic_DNA"/>
</dbReference>
<dbReference type="Proteomes" id="UP000828390">
    <property type="component" value="Unassembled WGS sequence"/>
</dbReference>
<keyword evidence="2" id="KW-0812">Transmembrane</keyword>
<dbReference type="AlphaFoldDB" id="A0A9D4BML0"/>
<reference evidence="6" key="2">
    <citation type="submission" date="2020-11" db="EMBL/GenBank/DDBJ databases">
        <authorList>
            <person name="McCartney M.A."/>
            <person name="Auch B."/>
            <person name="Kono T."/>
            <person name="Mallez S."/>
            <person name="Becker A."/>
            <person name="Gohl D.M."/>
            <person name="Silverstein K.A.T."/>
            <person name="Koren S."/>
            <person name="Bechman K.B."/>
            <person name="Herman A."/>
            <person name="Abrahante J.E."/>
            <person name="Garbe J."/>
        </authorList>
    </citation>
    <scope>NUCLEOTIDE SEQUENCE</scope>
    <source>
        <strain evidence="6">Duluth1</strain>
        <tissue evidence="6">Whole animal</tissue>
    </source>
</reference>
<keyword evidence="3" id="KW-1133">Transmembrane helix</keyword>
<dbReference type="Pfam" id="PF01094">
    <property type="entry name" value="ANF_receptor"/>
    <property type="match status" value="1"/>
</dbReference>
<comment type="caution">
    <text evidence="6">The sequence shown here is derived from an EMBL/GenBank/DDBJ whole genome shotgun (WGS) entry which is preliminary data.</text>
</comment>
<dbReference type="SUPFAM" id="SSF53822">
    <property type="entry name" value="Periplasmic binding protein-like I"/>
    <property type="match status" value="1"/>
</dbReference>
<evidence type="ECO:0000313" key="7">
    <source>
        <dbReference type="Proteomes" id="UP000828390"/>
    </source>
</evidence>
<evidence type="ECO:0000313" key="6">
    <source>
        <dbReference type="EMBL" id="KAH3700548.1"/>
    </source>
</evidence>
<reference evidence="6" key="1">
    <citation type="journal article" date="2019" name="bioRxiv">
        <title>The Genome of the Zebra Mussel, Dreissena polymorpha: A Resource for Invasive Species Research.</title>
        <authorList>
            <person name="McCartney M.A."/>
            <person name="Auch B."/>
            <person name="Kono T."/>
            <person name="Mallez S."/>
            <person name="Zhang Y."/>
            <person name="Obille A."/>
            <person name="Becker A."/>
            <person name="Abrahante J.E."/>
            <person name="Garbe J."/>
            <person name="Badalamenti J.P."/>
            <person name="Herman A."/>
            <person name="Mangelson H."/>
            <person name="Liachko I."/>
            <person name="Sullivan S."/>
            <person name="Sone E.D."/>
            <person name="Koren S."/>
            <person name="Silverstein K.A.T."/>
            <person name="Beckman K.B."/>
            <person name="Gohl D.M."/>
        </authorList>
    </citation>
    <scope>NUCLEOTIDE SEQUENCE</scope>
    <source>
        <strain evidence="6">Duluth1</strain>
        <tissue evidence="6">Whole animal</tissue>
    </source>
</reference>
<dbReference type="InterPro" id="IPR001828">
    <property type="entry name" value="ANF_lig-bd_rcpt"/>
</dbReference>
<dbReference type="GO" id="GO:0016020">
    <property type="term" value="C:membrane"/>
    <property type="evidence" value="ECO:0007669"/>
    <property type="project" value="UniProtKB-SubCell"/>
</dbReference>
<accession>A0A9D4BML0</accession>
<dbReference type="InterPro" id="IPR028082">
    <property type="entry name" value="Peripla_BP_I"/>
</dbReference>
<feature type="domain" description="Receptor ligand binding region" evidence="5">
    <location>
        <begin position="2"/>
        <end position="72"/>
    </location>
</feature>
<name>A0A9D4BML0_DREPO</name>
<dbReference type="Gene3D" id="3.40.50.2300">
    <property type="match status" value="2"/>
</dbReference>
<gene>
    <name evidence="6" type="ORF">DPMN_075527</name>
</gene>
<evidence type="ECO:0000256" key="4">
    <source>
        <dbReference type="ARBA" id="ARBA00023136"/>
    </source>
</evidence>
<keyword evidence="7" id="KW-1185">Reference proteome</keyword>
<evidence type="ECO:0000256" key="1">
    <source>
        <dbReference type="ARBA" id="ARBA00004370"/>
    </source>
</evidence>
<protein>
    <recommendedName>
        <fullName evidence="5">Receptor ligand binding region domain-containing protein</fullName>
    </recommendedName>
</protein>
<organism evidence="6 7">
    <name type="scientific">Dreissena polymorpha</name>
    <name type="common">Zebra mussel</name>
    <name type="synonym">Mytilus polymorpha</name>
    <dbReference type="NCBI Taxonomy" id="45954"/>
    <lineage>
        <taxon>Eukaryota</taxon>
        <taxon>Metazoa</taxon>
        <taxon>Spiralia</taxon>
        <taxon>Lophotrochozoa</taxon>
        <taxon>Mollusca</taxon>
        <taxon>Bivalvia</taxon>
        <taxon>Autobranchia</taxon>
        <taxon>Heteroconchia</taxon>
        <taxon>Euheterodonta</taxon>
        <taxon>Imparidentia</taxon>
        <taxon>Neoheterodontei</taxon>
        <taxon>Myida</taxon>
        <taxon>Dreissenoidea</taxon>
        <taxon>Dreissenidae</taxon>
        <taxon>Dreissena</taxon>
    </lineage>
</organism>
<comment type="subcellular location">
    <subcellularLocation>
        <location evidence="1">Membrane</location>
    </subcellularLocation>
</comment>
<proteinExistence type="predicted"/>
<evidence type="ECO:0000259" key="5">
    <source>
        <dbReference type="Pfam" id="PF01094"/>
    </source>
</evidence>
<sequence>MQISYASSAPSLSDRNLYPYFLSVPCADDVQASTLHKIVKALGGSTIQVIYKKTIYGVGGRSLIQTLAGSRSTASVSATR</sequence>
<keyword evidence="4" id="KW-0472">Membrane</keyword>